<evidence type="ECO:0000313" key="3">
    <source>
        <dbReference type="EMBL" id="KAJ6826859.1"/>
    </source>
</evidence>
<keyword evidence="4" id="KW-1185">Reference proteome</keyword>
<dbReference type="Proteomes" id="UP001140949">
    <property type="component" value="Unassembled WGS sequence"/>
</dbReference>
<reference evidence="3" key="1">
    <citation type="journal article" date="2023" name="GigaByte">
        <title>Genome assembly of the bearded iris, Iris pallida Lam.</title>
        <authorList>
            <person name="Bruccoleri R.E."/>
            <person name="Oakeley E.J."/>
            <person name="Faust A.M.E."/>
            <person name="Altorfer M."/>
            <person name="Dessus-Babus S."/>
            <person name="Burckhardt D."/>
            <person name="Oertli M."/>
            <person name="Naumann U."/>
            <person name="Petersen F."/>
            <person name="Wong J."/>
        </authorList>
    </citation>
    <scope>NUCLEOTIDE SEQUENCE</scope>
    <source>
        <strain evidence="3">GSM-AAB239-AS_SAM_17_03QT</strain>
    </source>
</reference>
<proteinExistence type="predicted"/>
<dbReference type="EMBL" id="JANAVB010020599">
    <property type="protein sequence ID" value="KAJ6826859.1"/>
    <property type="molecule type" value="Genomic_DNA"/>
</dbReference>
<evidence type="ECO:0000256" key="2">
    <source>
        <dbReference type="SAM" id="Phobius"/>
    </source>
</evidence>
<name>A0AAX6GDX5_IRIPA</name>
<comment type="caution">
    <text evidence="3">The sequence shown here is derived from an EMBL/GenBank/DDBJ whole genome shotgun (WGS) entry which is preliminary data.</text>
</comment>
<organism evidence="3 4">
    <name type="scientific">Iris pallida</name>
    <name type="common">Sweet iris</name>
    <dbReference type="NCBI Taxonomy" id="29817"/>
    <lineage>
        <taxon>Eukaryota</taxon>
        <taxon>Viridiplantae</taxon>
        <taxon>Streptophyta</taxon>
        <taxon>Embryophyta</taxon>
        <taxon>Tracheophyta</taxon>
        <taxon>Spermatophyta</taxon>
        <taxon>Magnoliopsida</taxon>
        <taxon>Liliopsida</taxon>
        <taxon>Asparagales</taxon>
        <taxon>Iridaceae</taxon>
        <taxon>Iridoideae</taxon>
        <taxon>Irideae</taxon>
        <taxon>Iris</taxon>
    </lineage>
</organism>
<feature type="transmembrane region" description="Helical" evidence="2">
    <location>
        <begin position="184"/>
        <end position="202"/>
    </location>
</feature>
<feature type="compositionally biased region" description="Basic residues" evidence="1">
    <location>
        <begin position="1"/>
        <end position="13"/>
    </location>
</feature>
<keyword evidence="2" id="KW-0472">Membrane</keyword>
<evidence type="ECO:0000313" key="4">
    <source>
        <dbReference type="Proteomes" id="UP001140949"/>
    </source>
</evidence>
<feature type="region of interest" description="Disordered" evidence="1">
    <location>
        <begin position="1"/>
        <end position="38"/>
    </location>
</feature>
<accession>A0AAX6GDX5</accession>
<sequence length="211" mass="24179">MAAHHLRRGHSSQHRALVGGEHPRSRRSGVLPDDYHCEPPPLRRRTVESFDHEVPMAASLIYQRQSGPSSAVHATTWRRFLIPSDEQRYAIDNDDPVICSTTKQQPVADSSAQTCFRCEGTDPRFQLNSLLAYVVLRSAKALYRQRNQFAGSRGSFHEELSCWNKRQLIWETLSRLKKQTNNGVVNLMVMLSCHFFMEWILYQGKLLAEVG</sequence>
<gene>
    <name evidence="3" type="ORF">M6B38_369475</name>
</gene>
<evidence type="ECO:0000256" key="1">
    <source>
        <dbReference type="SAM" id="MobiDB-lite"/>
    </source>
</evidence>
<reference evidence="3" key="2">
    <citation type="submission" date="2023-04" db="EMBL/GenBank/DDBJ databases">
        <authorList>
            <person name="Bruccoleri R.E."/>
            <person name="Oakeley E.J."/>
            <person name="Faust A.-M."/>
            <person name="Dessus-Babus S."/>
            <person name="Altorfer M."/>
            <person name="Burckhardt D."/>
            <person name="Oertli M."/>
            <person name="Naumann U."/>
            <person name="Petersen F."/>
            <person name="Wong J."/>
        </authorList>
    </citation>
    <scope>NUCLEOTIDE SEQUENCE</scope>
    <source>
        <strain evidence="3">GSM-AAB239-AS_SAM_17_03QT</strain>
        <tissue evidence="3">Leaf</tissue>
    </source>
</reference>
<keyword evidence="2" id="KW-0812">Transmembrane</keyword>
<keyword evidence="2" id="KW-1133">Transmembrane helix</keyword>
<protein>
    <submittedName>
        <fullName evidence="3">Uncharacterized protein</fullName>
    </submittedName>
</protein>
<dbReference type="AlphaFoldDB" id="A0AAX6GDX5"/>